<comment type="caution">
    <text evidence="11">The sequence shown here is derived from an EMBL/GenBank/DDBJ whole genome shotgun (WGS) entry which is preliminary data.</text>
</comment>
<feature type="domain" description="Nucleotidyl transferase" evidence="10">
    <location>
        <begin position="7"/>
        <end position="243"/>
    </location>
</feature>
<evidence type="ECO:0000256" key="8">
    <source>
        <dbReference type="ARBA" id="ARBA00032341"/>
    </source>
</evidence>
<dbReference type="GO" id="GO:0006011">
    <property type="term" value="P:UDP-alpha-D-glucose metabolic process"/>
    <property type="evidence" value="ECO:0007669"/>
    <property type="project" value="InterPro"/>
</dbReference>
<comment type="similarity">
    <text evidence="1">Belongs to the UDPGP type 2 family.</text>
</comment>
<dbReference type="InterPro" id="IPR029044">
    <property type="entry name" value="Nucleotide-diphossugar_trans"/>
</dbReference>
<dbReference type="PANTHER" id="PTHR43197:SF1">
    <property type="entry name" value="UTP--GLUCOSE-1-PHOSPHATE URIDYLYLTRANSFERASE"/>
    <property type="match status" value="1"/>
</dbReference>
<dbReference type="RefSeq" id="WP_188257117.1">
    <property type="nucleotide sequence ID" value="NZ_JABVCF010000014.1"/>
</dbReference>
<dbReference type="AlphaFoldDB" id="A0A942E5Y6"/>
<evidence type="ECO:0000256" key="7">
    <source>
        <dbReference type="ARBA" id="ARBA00031959"/>
    </source>
</evidence>
<evidence type="ECO:0000313" key="11">
    <source>
        <dbReference type="EMBL" id="MBS3651566.1"/>
    </source>
</evidence>
<evidence type="ECO:0000256" key="2">
    <source>
        <dbReference type="ARBA" id="ARBA00012415"/>
    </source>
</evidence>
<dbReference type="GO" id="GO:0003983">
    <property type="term" value="F:UTP:glucose-1-phosphate uridylyltransferase activity"/>
    <property type="evidence" value="ECO:0007669"/>
    <property type="project" value="UniProtKB-EC"/>
</dbReference>
<evidence type="ECO:0000256" key="4">
    <source>
        <dbReference type="ARBA" id="ARBA00022679"/>
    </source>
</evidence>
<name>A0A942E5Y6_9HYPH</name>
<dbReference type="InterPro" id="IPR005771">
    <property type="entry name" value="GalU_uridylyltTrfase_bac/arc"/>
</dbReference>
<proteinExistence type="inferred from homology"/>
<protein>
    <recommendedName>
        <fullName evidence="3">UTP--glucose-1-phosphate uridylyltransferase</fullName>
        <ecNumber evidence="2">2.7.7.9</ecNumber>
    </recommendedName>
    <alternativeName>
        <fullName evidence="6">Alpha-D-glucosyl-1-phosphate uridylyltransferase</fullName>
    </alternativeName>
    <alternativeName>
        <fullName evidence="7">UDP-glucose pyrophosphorylase</fullName>
    </alternativeName>
    <alternativeName>
        <fullName evidence="8">Uridine diphosphoglucose pyrophosphorylase</fullName>
    </alternativeName>
</protein>
<gene>
    <name evidence="11" type="ORF">KEU06_23390</name>
</gene>
<reference evidence="11" key="1">
    <citation type="submission" date="2021-04" db="EMBL/GenBank/DDBJ databases">
        <title>Pseudaminobacter soli sp. nov., isolated from paddy soil contaminated by heavy metals.</title>
        <authorList>
            <person name="Zhang K."/>
        </authorList>
    </citation>
    <scope>NUCLEOTIDE SEQUENCE</scope>
    <source>
        <strain evidence="11">19-2017</strain>
    </source>
</reference>
<evidence type="ECO:0000256" key="6">
    <source>
        <dbReference type="ARBA" id="ARBA00031455"/>
    </source>
</evidence>
<dbReference type="Pfam" id="PF00483">
    <property type="entry name" value="NTP_transferase"/>
    <property type="match status" value="1"/>
</dbReference>
<evidence type="ECO:0000256" key="3">
    <source>
        <dbReference type="ARBA" id="ARBA00019048"/>
    </source>
</evidence>
<dbReference type="CDD" id="cd02541">
    <property type="entry name" value="UGPase_prokaryotic"/>
    <property type="match status" value="1"/>
</dbReference>
<dbReference type="EMBL" id="JAGWCR010000014">
    <property type="protein sequence ID" value="MBS3651566.1"/>
    <property type="molecule type" value="Genomic_DNA"/>
</dbReference>
<evidence type="ECO:0000256" key="5">
    <source>
        <dbReference type="ARBA" id="ARBA00022695"/>
    </source>
</evidence>
<dbReference type="Proteomes" id="UP000680348">
    <property type="component" value="Unassembled WGS sequence"/>
</dbReference>
<comment type="catalytic activity">
    <reaction evidence="9">
        <text>alpha-D-glucose 1-phosphate + UTP + H(+) = UDP-alpha-D-glucose + diphosphate</text>
        <dbReference type="Rhea" id="RHEA:19889"/>
        <dbReference type="ChEBI" id="CHEBI:15378"/>
        <dbReference type="ChEBI" id="CHEBI:33019"/>
        <dbReference type="ChEBI" id="CHEBI:46398"/>
        <dbReference type="ChEBI" id="CHEBI:58601"/>
        <dbReference type="ChEBI" id="CHEBI:58885"/>
        <dbReference type="EC" id="2.7.7.9"/>
    </reaction>
</comment>
<dbReference type="PANTHER" id="PTHR43197">
    <property type="entry name" value="UTP--GLUCOSE-1-PHOSPHATE URIDYLYLTRANSFERASE"/>
    <property type="match status" value="1"/>
</dbReference>
<evidence type="ECO:0000256" key="1">
    <source>
        <dbReference type="ARBA" id="ARBA00006890"/>
    </source>
</evidence>
<dbReference type="SUPFAM" id="SSF53448">
    <property type="entry name" value="Nucleotide-diphospho-sugar transferases"/>
    <property type="match status" value="1"/>
</dbReference>
<evidence type="ECO:0000259" key="10">
    <source>
        <dbReference type="Pfam" id="PF00483"/>
    </source>
</evidence>
<dbReference type="InterPro" id="IPR005835">
    <property type="entry name" value="NTP_transferase_dom"/>
</dbReference>
<dbReference type="EC" id="2.7.7.9" evidence="2"/>
<keyword evidence="4" id="KW-0808">Transferase</keyword>
<organism evidence="11 12">
    <name type="scientific">Pseudaminobacter soli</name>
    <name type="common">ex Zhang et al. 2022</name>
    <dbReference type="NCBI Taxonomy" id="2831468"/>
    <lineage>
        <taxon>Bacteria</taxon>
        <taxon>Pseudomonadati</taxon>
        <taxon>Pseudomonadota</taxon>
        <taxon>Alphaproteobacteria</taxon>
        <taxon>Hyphomicrobiales</taxon>
        <taxon>Phyllobacteriaceae</taxon>
        <taxon>Pseudaminobacter</taxon>
    </lineage>
</organism>
<sequence length="306" mass="32783">MHQKIRKAIIPAAGFGTRMLPATKSIPKELLTIVDRPLLDYIVAEAFASGIEHVIIVTGRMKGAIEDHFDHAFELDVSLRNAGKLPLAERIAQDTPAAGTISFVRQQQARGLGHAVWTARHIVGDEPFAVLLPDMLMVADRPCLKSMVDLYERHGDNVIAVERCAPEDAHKFGIVSLRPTADGPVVTGLVEKPAPGTAPSNLFISGRYILQPEIFALLERQAPGAGGEVQLTDAMLALLETQAIRPFEFCGLTFDCGVPAGFVTANLHMAAARTDLAPHIGAAMDALYPRGGMSELPVTHASGHPG</sequence>
<evidence type="ECO:0000313" key="12">
    <source>
        <dbReference type="Proteomes" id="UP000680348"/>
    </source>
</evidence>
<evidence type="ECO:0000256" key="9">
    <source>
        <dbReference type="ARBA" id="ARBA00048128"/>
    </source>
</evidence>
<dbReference type="Gene3D" id="3.90.550.10">
    <property type="entry name" value="Spore Coat Polysaccharide Biosynthesis Protein SpsA, Chain A"/>
    <property type="match status" value="1"/>
</dbReference>
<keyword evidence="12" id="KW-1185">Reference proteome</keyword>
<accession>A0A942E5Y6</accession>
<keyword evidence="5 11" id="KW-0548">Nucleotidyltransferase</keyword>